<dbReference type="RefSeq" id="WP_283832756.1">
    <property type="nucleotide sequence ID" value="NZ_JASJEU010000022.1"/>
</dbReference>
<dbReference type="InterPro" id="IPR028427">
    <property type="entry name" value="Met_Sox_Rdtase_MsrB"/>
</dbReference>
<dbReference type="EMBL" id="JASJEU010000022">
    <property type="protein sequence ID" value="MDJ1651411.1"/>
    <property type="molecule type" value="Genomic_DNA"/>
</dbReference>
<protein>
    <recommendedName>
        <fullName evidence="3">Peptide methionine sulfoxide reductase MsrB</fullName>
        <ecNumber evidence="3">1.8.4.12</ecNumber>
    </recommendedName>
    <alternativeName>
        <fullName evidence="3">Peptide-methionine (R)-S-oxide reductase</fullName>
    </alternativeName>
</protein>
<dbReference type="SUPFAM" id="SSF51316">
    <property type="entry name" value="Mss4-like"/>
    <property type="match status" value="1"/>
</dbReference>
<dbReference type="InterPro" id="IPR011057">
    <property type="entry name" value="Mss4-like_sf"/>
</dbReference>
<evidence type="ECO:0000256" key="4">
    <source>
        <dbReference type="SAM" id="MobiDB-lite"/>
    </source>
</evidence>
<name>A0ABT7DPE5_9ACTN</name>
<evidence type="ECO:0000256" key="3">
    <source>
        <dbReference type="HAMAP-Rule" id="MF_01400"/>
    </source>
</evidence>
<feature type="region of interest" description="Disordered" evidence="4">
    <location>
        <begin position="1"/>
        <end position="22"/>
    </location>
</feature>
<feature type="active site" description="Nucleophile" evidence="3">
    <location>
        <position position="137"/>
    </location>
</feature>
<dbReference type="NCBIfam" id="TIGR00357">
    <property type="entry name" value="peptide-methionine (R)-S-oxide reductase MsrB"/>
    <property type="match status" value="1"/>
</dbReference>
<evidence type="ECO:0000259" key="5">
    <source>
        <dbReference type="PROSITE" id="PS51790"/>
    </source>
</evidence>
<dbReference type="PANTHER" id="PTHR10173:SF52">
    <property type="entry name" value="METHIONINE-R-SULFOXIDE REDUCTASE B1"/>
    <property type="match status" value="1"/>
</dbReference>
<dbReference type="HAMAP" id="MF_01400">
    <property type="entry name" value="MsrB"/>
    <property type="match status" value="1"/>
</dbReference>
<gene>
    <name evidence="3 6" type="primary">msrB</name>
    <name evidence="6" type="ORF">QNJ86_11415</name>
</gene>
<dbReference type="Proteomes" id="UP001232750">
    <property type="component" value="Unassembled WGS sequence"/>
</dbReference>
<dbReference type="EC" id="1.8.4.12" evidence="3"/>
<evidence type="ECO:0000313" key="7">
    <source>
        <dbReference type="Proteomes" id="UP001232750"/>
    </source>
</evidence>
<dbReference type="InterPro" id="IPR002579">
    <property type="entry name" value="Met_Sox_Rdtase_MsrB_dom"/>
</dbReference>
<evidence type="ECO:0000256" key="2">
    <source>
        <dbReference type="ARBA" id="ARBA00048488"/>
    </source>
</evidence>
<keyword evidence="7" id="KW-1185">Reference proteome</keyword>
<accession>A0ABT7DPE5</accession>
<evidence type="ECO:0000256" key="1">
    <source>
        <dbReference type="ARBA" id="ARBA00023002"/>
    </source>
</evidence>
<sequence>MEHIPSNAKTTGTSLDAKAYEKPSEDALRKRLTAEQFDVTQNAATERPFTGEYYNNTVPGIYVDVATGEPLFSSTDQYDAGCGWPSFTKPIDPNVVSEWADDSHGMNRVEVKSRVGESHLGHVFNDGPTEEGGLRYCINSASLRFVPLEDMEAEGYGDLKP</sequence>
<comment type="caution">
    <text evidence="3">Lacks conserved residue(s) required for the propagation of feature annotation.</text>
</comment>
<dbReference type="PANTHER" id="PTHR10173">
    <property type="entry name" value="METHIONINE SULFOXIDE REDUCTASE"/>
    <property type="match status" value="1"/>
</dbReference>
<dbReference type="Pfam" id="PF01641">
    <property type="entry name" value="SelR"/>
    <property type="match status" value="1"/>
</dbReference>
<reference evidence="6 7" key="1">
    <citation type="submission" date="2023-05" db="EMBL/GenBank/DDBJ databases">
        <title>Gordonibacter KGMB12511T sp. nov., isolated from faeces of healthy Korean.</title>
        <authorList>
            <person name="Kim H.S."/>
            <person name="Kim J.-S."/>
            <person name="Suh M.K."/>
            <person name="Eom M.K."/>
            <person name="Do H.E."/>
            <person name="Lee J.-S."/>
        </authorList>
    </citation>
    <scope>NUCLEOTIDE SEQUENCE [LARGE SCALE GENOMIC DNA]</scope>
    <source>
        <strain evidence="6 7">KGMB12511</strain>
    </source>
</reference>
<organism evidence="6 7">
    <name type="scientific">Gordonibacter faecis</name>
    <dbReference type="NCBI Taxonomy" id="3047475"/>
    <lineage>
        <taxon>Bacteria</taxon>
        <taxon>Bacillati</taxon>
        <taxon>Actinomycetota</taxon>
        <taxon>Coriobacteriia</taxon>
        <taxon>Eggerthellales</taxon>
        <taxon>Eggerthellaceae</taxon>
        <taxon>Gordonibacter</taxon>
    </lineage>
</organism>
<evidence type="ECO:0000313" key="6">
    <source>
        <dbReference type="EMBL" id="MDJ1651411.1"/>
    </source>
</evidence>
<comment type="caution">
    <text evidence="6">The sequence shown here is derived from an EMBL/GenBank/DDBJ whole genome shotgun (WGS) entry which is preliminary data.</text>
</comment>
<dbReference type="PROSITE" id="PS51790">
    <property type="entry name" value="MSRB"/>
    <property type="match status" value="1"/>
</dbReference>
<feature type="domain" description="MsrB" evidence="5">
    <location>
        <begin position="25"/>
        <end position="148"/>
    </location>
</feature>
<dbReference type="GO" id="GO:0033743">
    <property type="term" value="F:peptide-methionine (R)-S-oxide reductase activity"/>
    <property type="evidence" value="ECO:0007669"/>
    <property type="project" value="UniProtKB-EC"/>
</dbReference>
<comment type="similarity">
    <text evidence="3">Belongs to the MsrB Met sulfoxide reductase family.</text>
</comment>
<keyword evidence="1 3" id="KW-0560">Oxidoreductase</keyword>
<dbReference type="Gene3D" id="2.170.150.20">
    <property type="entry name" value="Peptide methionine sulfoxide reductase"/>
    <property type="match status" value="1"/>
</dbReference>
<proteinExistence type="inferred from homology"/>
<comment type="catalytic activity">
    <reaction evidence="2 3">
        <text>L-methionyl-[protein] + [thioredoxin]-disulfide + H2O = L-methionyl-(R)-S-oxide-[protein] + [thioredoxin]-dithiol</text>
        <dbReference type="Rhea" id="RHEA:24164"/>
        <dbReference type="Rhea" id="RHEA-COMP:10698"/>
        <dbReference type="Rhea" id="RHEA-COMP:10700"/>
        <dbReference type="Rhea" id="RHEA-COMP:12313"/>
        <dbReference type="Rhea" id="RHEA-COMP:12314"/>
        <dbReference type="ChEBI" id="CHEBI:15377"/>
        <dbReference type="ChEBI" id="CHEBI:16044"/>
        <dbReference type="ChEBI" id="CHEBI:29950"/>
        <dbReference type="ChEBI" id="CHEBI:45764"/>
        <dbReference type="ChEBI" id="CHEBI:50058"/>
        <dbReference type="EC" id="1.8.4.12"/>
    </reaction>
</comment>